<feature type="transmembrane region" description="Helical" evidence="8">
    <location>
        <begin position="87"/>
        <end position="106"/>
    </location>
</feature>
<dbReference type="PANTHER" id="PTHR22911:SF137">
    <property type="entry name" value="SOLUTE CARRIER FAMILY 35 MEMBER G2-RELATED"/>
    <property type="match status" value="1"/>
</dbReference>
<dbReference type="STRING" id="1912961.BU204_09340"/>
<evidence type="ECO:0000256" key="5">
    <source>
        <dbReference type="ARBA" id="ARBA00022692"/>
    </source>
</evidence>
<dbReference type="GO" id="GO:0005886">
    <property type="term" value="C:plasma membrane"/>
    <property type="evidence" value="ECO:0007669"/>
    <property type="project" value="UniProtKB-SubCell"/>
</dbReference>
<evidence type="ECO:0000256" key="6">
    <source>
        <dbReference type="ARBA" id="ARBA00022989"/>
    </source>
</evidence>
<keyword evidence="6 8" id="KW-1133">Transmembrane helix</keyword>
<comment type="caution">
    <text evidence="10">The sequence shown here is derived from an EMBL/GenBank/DDBJ whole genome shotgun (WGS) entry which is preliminary data.</text>
</comment>
<dbReference type="AlphaFoldDB" id="A0A1Q8CTJ8"/>
<dbReference type="RefSeq" id="WP_075125205.1">
    <property type="nucleotide sequence ID" value="NZ_MSIE01000014.1"/>
</dbReference>
<keyword evidence="4" id="KW-1003">Cell membrane</keyword>
<dbReference type="PANTHER" id="PTHR22911">
    <property type="entry name" value="ACYL-MALONYL CONDENSING ENZYME-RELATED"/>
    <property type="match status" value="1"/>
</dbReference>
<name>A0A1Q8CTJ8_9PSEU</name>
<comment type="subcellular location">
    <subcellularLocation>
        <location evidence="1">Cell membrane</location>
        <topology evidence="1">Multi-pass membrane protein</topology>
    </subcellularLocation>
</comment>
<dbReference type="EMBL" id="MSIE01000014">
    <property type="protein sequence ID" value="OLF17701.1"/>
    <property type="molecule type" value="Genomic_DNA"/>
</dbReference>
<keyword evidence="7 8" id="KW-0472">Membrane</keyword>
<evidence type="ECO:0000259" key="9">
    <source>
        <dbReference type="Pfam" id="PF00892"/>
    </source>
</evidence>
<evidence type="ECO:0000256" key="4">
    <source>
        <dbReference type="ARBA" id="ARBA00022475"/>
    </source>
</evidence>
<keyword evidence="11" id="KW-1185">Reference proteome</keyword>
<feature type="transmembrane region" description="Helical" evidence="8">
    <location>
        <begin position="142"/>
        <end position="159"/>
    </location>
</feature>
<proteinExistence type="inferred from homology"/>
<dbReference type="InterPro" id="IPR004626">
    <property type="entry name" value="RarD"/>
</dbReference>
<gene>
    <name evidence="10" type="ORF">BU204_09340</name>
</gene>
<evidence type="ECO:0000256" key="1">
    <source>
        <dbReference type="ARBA" id="ARBA00004651"/>
    </source>
</evidence>
<evidence type="ECO:0000313" key="11">
    <source>
        <dbReference type="Proteomes" id="UP000185596"/>
    </source>
</evidence>
<feature type="transmembrane region" description="Helical" evidence="8">
    <location>
        <begin position="261"/>
        <end position="278"/>
    </location>
</feature>
<keyword evidence="3" id="KW-0813">Transport</keyword>
<dbReference type="InterPro" id="IPR037185">
    <property type="entry name" value="EmrE-like"/>
</dbReference>
<evidence type="ECO:0000313" key="10">
    <source>
        <dbReference type="EMBL" id="OLF17701.1"/>
    </source>
</evidence>
<dbReference type="InterPro" id="IPR000620">
    <property type="entry name" value="EamA_dom"/>
</dbReference>
<reference evidence="10 11" key="1">
    <citation type="submission" date="2016-12" db="EMBL/GenBank/DDBJ databases">
        <title>The draft genome sequence of Actinophytocola sp. 11-183.</title>
        <authorList>
            <person name="Wang W."/>
            <person name="Yuan L."/>
        </authorList>
    </citation>
    <scope>NUCLEOTIDE SEQUENCE [LARGE SCALE GENOMIC DNA]</scope>
    <source>
        <strain evidence="10 11">11-183</strain>
    </source>
</reference>
<protein>
    <submittedName>
        <fullName evidence="10">EamA family transporter</fullName>
    </submittedName>
</protein>
<evidence type="ECO:0000256" key="3">
    <source>
        <dbReference type="ARBA" id="ARBA00022448"/>
    </source>
</evidence>
<accession>A0A1Q8CTJ8</accession>
<evidence type="ECO:0000256" key="8">
    <source>
        <dbReference type="SAM" id="Phobius"/>
    </source>
</evidence>
<organism evidence="10 11">
    <name type="scientific">Actinophytocola xanthii</name>
    <dbReference type="NCBI Taxonomy" id="1912961"/>
    <lineage>
        <taxon>Bacteria</taxon>
        <taxon>Bacillati</taxon>
        <taxon>Actinomycetota</taxon>
        <taxon>Actinomycetes</taxon>
        <taxon>Pseudonocardiales</taxon>
        <taxon>Pseudonocardiaceae</taxon>
    </lineage>
</organism>
<feature type="transmembrane region" description="Helical" evidence="8">
    <location>
        <begin position="223"/>
        <end position="249"/>
    </location>
</feature>
<dbReference type="SUPFAM" id="SSF103481">
    <property type="entry name" value="Multidrug resistance efflux transporter EmrE"/>
    <property type="match status" value="2"/>
</dbReference>
<comment type="similarity">
    <text evidence="2">Belongs to the EamA transporter family.</text>
</comment>
<feature type="domain" description="EamA" evidence="9">
    <location>
        <begin position="17"/>
        <end position="157"/>
    </location>
</feature>
<dbReference type="Pfam" id="PF00892">
    <property type="entry name" value="EamA"/>
    <property type="match status" value="1"/>
</dbReference>
<evidence type="ECO:0000256" key="2">
    <source>
        <dbReference type="ARBA" id="ARBA00007362"/>
    </source>
</evidence>
<sequence>MSTVVEPRLEPYPEYQRGVLLGAVAYGLWGVFPLFWTLLGSAGAVETLAHRMVWSLVVMVGVLWFLGRRRGTGFSTVRQVLANRRRLGLLSLATVLIALNWGGYIWGVNHGRVVETALGYFTGPLVAVLIGVLLLGERLRAWQWVAVALGVVAVVVLAIGYGEVPWLALLLAFSFSIYSLVKKLADVPAVESVGIEAGLSFLPALAYISYLEISGSGTYFSLGVGHALLLMAGGVVSTLPLLAFGGAVVRIPLSMIGLLQYLAPVLQFAFGVLVFHEAMPPERWLGFAIVWLGLVVLTVEGMRHARTSRTSAGTAPAQPL</sequence>
<feature type="transmembrane region" description="Helical" evidence="8">
    <location>
        <begin position="18"/>
        <end position="36"/>
    </location>
</feature>
<keyword evidence="5 8" id="KW-0812">Transmembrane</keyword>
<dbReference type="NCBIfam" id="TIGR00688">
    <property type="entry name" value="rarD"/>
    <property type="match status" value="1"/>
</dbReference>
<dbReference type="OrthoDB" id="369870at2"/>
<feature type="transmembrane region" description="Helical" evidence="8">
    <location>
        <begin position="118"/>
        <end position="135"/>
    </location>
</feature>
<feature type="transmembrane region" description="Helical" evidence="8">
    <location>
        <begin position="284"/>
        <end position="302"/>
    </location>
</feature>
<dbReference type="Proteomes" id="UP000185596">
    <property type="component" value="Unassembled WGS sequence"/>
</dbReference>
<feature type="transmembrane region" description="Helical" evidence="8">
    <location>
        <begin position="48"/>
        <end position="66"/>
    </location>
</feature>
<evidence type="ECO:0000256" key="7">
    <source>
        <dbReference type="ARBA" id="ARBA00023136"/>
    </source>
</evidence>